<evidence type="ECO:0000313" key="1">
    <source>
        <dbReference type="EMBL" id="JAP44977.1"/>
    </source>
</evidence>
<protein>
    <submittedName>
        <fullName evidence="1">Uncharacterized protein</fullName>
    </submittedName>
</protein>
<sequence>MGIHWRSFGRHYCLISSYPHSPNYKTSIRTLLQEVDRCVPLHRSPFIFPTASLRGALLGNLYLLKSSSEREQLGRDLSPLNYHIHRLVCVPLTDREHVQPGHRLK</sequence>
<organism evidence="1">
    <name type="scientific">Schistocephalus solidus</name>
    <name type="common">Tapeworm</name>
    <dbReference type="NCBI Taxonomy" id="70667"/>
    <lineage>
        <taxon>Eukaryota</taxon>
        <taxon>Metazoa</taxon>
        <taxon>Spiralia</taxon>
        <taxon>Lophotrochozoa</taxon>
        <taxon>Platyhelminthes</taxon>
        <taxon>Cestoda</taxon>
        <taxon>Eucestoda</taxon>
        <taxon>Diphyllobothriidea</taxon>
        <taxon>Diphyllobothriidae</taxon>
        <taxon>Schistocephalus</taxon>
    </lineage>
</organism>
<name>A0A0X3P575_SCHSO</name>
<dbReference type="AlphaFoldDB" id="A0A0X3P575"/>
<gene>
    <name evidence="1" type="ORF">TR167002</name>
</gene>
<reference evidence="1" key="1">
    <citation type="submission" date="2016-01" db="EMBL/GenBank/DDBJ databases">
        <title>Reference transcriptome for the parasite Schistocephalus solidus: insights into the molecular evolution of parasitism.</title>
        <authorList>
            <person name="Hebert F.O."/>
            <person name="Grambauer S."/>
            <person name="Barber I."/>
            <person name="Landry C.R."/>
            <person name="Aubin-Horth N."/>
        </authorList>
    </citation>
    <scope>NUCLEOTIDE SEQUENCE</scope>
</reference>
<proteinExistence type="predicted"/>
<dbReference type="EMBL" id="GEEE01018248">
    <property type="protein sequence ID" value="JAP44977.1"/>
    <property type="molecule type" value="Transcribed_RNA"/>
</dbReference>
<accession>A0A0X3P575</accession>